<feature type="transmembrane region" description="Helical" evidence="1">
    <location>
        <begin position="114"/>
        <end position="133"/>
    </location>
</feature>
<name>A0A2S5B0S3_9BASI</name>
<dbReference type="EMBL" id="PJQD01000122">
    <property type="protein sequence ID" value="POY70384.1"/>
    <property type="molecule type" value="Genomic_DNA"/>
</dbReference>
<keyword evidence="1" id="KW-0812">Transmembrane</keyword>
<evidence type="ECO:0000313" key="4">
    <source>
        <dbReference type="Proteomes" id="UP000237144"/>
    </source>
</evidence>
<protein>
    <submittedName>
        <fullName evidence="3">Uncharacterized protein</fullName>
    </submittedName>
</protein>
<sequence length="176" mass="18995">MLNSIQRRSYLVFLVAVSVMSVLVVPTAHAAASLSSTGMSYCRCACFGNSTIIPLYRPANPANPCLTCTRQFCLDQKLAACVGAQNPEEDPDTATGSGSDVEARCFQRDSPKSHFIVVTFLAITSILLFIAALKQYGIDLQAIASRAGLKRTVIELAQRISSLRTRGRQSYAPMAT</sequence>
<keyword evidence="2" id="KW-0732">Signal</keyword>
<keyword evidence="1" id="KW-0472">Membrane</keyword>
<dbReference type="PANTHER" id="PTHR36854">
    <property type="entry name" value="CHROMOSOME 9, WHOLE GENOME SHOTGUN SEQUENCE"/>
    <property type="match status" value="1"/>
</dbReference>
<accession>A0A2S5B0S3</accession>
<feature type="chain" id="PRO_5015609859" evidence="2">
    <location>
        <begin position="31"/>
        <end position="176"/>
    </location>
</feature>
<comment type="caution">
    <text evidence="3">The sequence shown here is derived from an EMBL/GenBank/DDBJ whole genome shotgun (WGS) entry which is preliminary data.</text>
</comment>
<dbReference type="OrthoDB" id="2142503at2759"/>
<keyword evidence="1" id="KW-1133">Transmembrane helix</keyword>
<reference evidence="3 4" key="1">
    <citation type="journal article" date="2018" name="Front. Microbiol.">
        <title>Prospects for Fungal Bioremediation of Acidic Radioactive Waste Sites: Characterization and Genome Sequence of Rhodotorula taiwanensis MD1149.</title>
        <authorList>
            <person name="Tkavc R."/>
            <person name="Matrosova V.Y."/>
            <person name="Grichenko O.E."/>
            <person name="Gostincar C."/>
            <person name="Volpe R.P."/>
            <person name="Klimenkova P."/>
            <person name="Gaidamakova E.K."/>
            <person name="Zhou C.E."/>
            <person name="Stewart B.J."/>
            <person name="Lyman M.G."/>
            <person name="Malfatti S.A."/>
            <person name="Rubinfeld B."/>
            <person name="Courtot M."/>
            <person name="Singh J."/>
            <person name="Dalgard C.L."/>
            <person name="Hamilton T."/>
            <person name="Frey K.G."/>
            <person name="Gunde-Cimerman N."/>
            <person name="Dugan L."/>
            <person name="Daly M.J."/>
        </authorList>
    </citation>
    <scope>NUCLEOTIDE SEQUENCE [LARGE SCALE GENOMIC DNA]</scope>
    <source>
        <strain evidence="3 4">MD1149</strain>
    </source>
</reference>
<dbReference type="PANTHER" id="PTHR36854:SF1">
    <property type="entry name" value="TRANSMEMBRANE PROTEIN"/>
    <property type="match status" value="1"/>
</dbReference>
<gene>
    <name evidence="3" type="ORF">BMF94_6665</name>
</gene>
<keyword evidence="4" id="KW-1185">Reference proteome</keyword>
<feature type="signal peptide" evidence="2">
    <location>
        <begin position="1"/>
        <end position="30"/>
    </location>
</feature>
<evidence type="ECO:0000256" key="1">
    <source>
        <dbReference type="SAM" id="Phobius"/>
    </source>
</evidence>
<proteinExistence type="predicted"/>
<dbReference type="Proteomes" id="UP000237144">
    <property type="component" value="Unassembled WGS sequence"/>
</dbReference>
<evidence type="ECO:0000313" key="3">
    <source>
        <dbReference type="EMBL" id="POY70384.1"/>
    </source>
</evidence>
<organism evidence="3 4">
    <name type="scientific">Rhodotorula taiwanensis</name>
    <dbReference type="NCBI Taxonomy" id="741276"/>
    <lineage>
        <taxon>Eukaryota</taxon>
        <taxon>Fungi</taxon>
        <taxon>Dikarya</taxon>
        <taxon>Basidiomycota</taxon>
        <taxon>Pucciniomycotina</taxon>
        <taxon>Microbotryomycetes</taxon>
        <taxon>Sporidiobolales</taxon>
        <taxon>Sporidiobolaceae</taxon>
        <taxon>Rhodotorula</taxon>
    </lineage>
</organism>
<dbReference type="AlphaFoldDB" id="A0A2S5B0S3"/>
<evidence type="ECO:0000256" key="2">
    <source>
        <dbReference type="SAM" id="SignalP"/>
    </source>
</evidence>